<evidence type="ECO:0000313" key="2">
    <source>
        <dbReference type="Proteomes" id="UP000790709"/>
    </source>
</evidence>
<dbReference type="Proteomes" id="UP000790709">
    <property type="component" value="Unassembled WGS sequence"/>
</dbReference>
<accession>A0ACB8BJC4</accession>
<name>A0ACB8BJC4_9AGAM</name>
<comment type="caution">
    <text evidence="1">The sequence shown here is derived from an EMBL/GenBank/DDBJ whole genome shotgun (WGS) entry which is preliminary data.</text>
</comment>
<gene>
    <name evidence="1" type="ORF">BV22DRAFT_1112203</name>
</gene>
<reference evidence="1" key="1">
    <citation type="journal article" date="2021" name="New Phytol.">
        <title>Evolutionary innovations through gain and loss of genes in the ectomycorrhizal Boletales.</title>
        <authorList>
            <person name="Wu G."/>
            <person name="Miyauchi S."/>
            <person name="Morin E."/>
            <person name="Kuo A."/>
            <person name="Drula E."/>
            <person name="Varga T."/>
            <person name="Kohler A."/>
            <person name="Feng B."/>
            <person name="Cao Y."/>
            <person name="Lipzen A."/>
            <person name="Daum C."/>
            <person name="Hundley H."/>
            <person name="Pangilinan J."/>
            <person name="Johnson J."/>
            <person name="Barry K."/>
            <person name="LaButti K."/>
            <person name="Ng V."/>
            <person name="Ahrendt S."/>
            <person name="Min B."/>
            <person name="Choi I.G."/>
            <person name="Park H."/>
            <person name="Plett J.M."/>
            <person name="Magnuson J."/>
            <person name="Spatafora J.W."/>
            <person name="Nagy L.G."/>
            <person name="Henrissat B."/>
            <person name="Grigoriev I.V."/>
            <person name="Yang Z.L."/>
            <person name="Xu J."/>
            <person name="Martin F.M."/>
        </authorList>
    </citation>
    <scope>NUCLEOTIDE SEQUENCE</scope>
    <source>
        <strain evidence="1">KUC20120723A-06</strain>
    </source>
</reference>
<protein>
    <submittedName>
        <fullName evidence="1">Rad4-domain-containing protein</fullName>
    </submittedName>
</protein>
<sequence length="966" mass="106667">MLEDDNSMASQTSDEELDWEEVEVPDGAHEHEEIELHLEEPSSTPANIEITLQTRPKKDDSKKKAAGISHAERLVRIGSHKIHTVCLLANARVRNAWLNDELLHARLLSLTPLAIQNGFAMIHKSRVPDQNKRGRLFEAAVTRLVEWWTGSFFTVLPIGHIRNRTFDDVQKELSAHSFDDMAEYPAEEGEEVVRSANSLMKHALMQSGSRDTSAQLFTALCRALDIPARLVVSLQSVPWQTGIGKSKSKAATKGVKGLGKGKGKLVDISEGAEESDEERIEDTGTNSKADIKGKGKERAHDELPPYVHLSSSNGTSVYRNGYLTDESTTAPVDPLSTPPVFWTEVFSRADSRWLPIDPIRAIVNKRQVFDPSPSAASGPSRSAILQENRMLYVIALEEDGYGRDVTARYARDYTAKVAKIQGVGAGGGGRTRKEWWERVLQTVTRPYRLQRDDFEDDELHNHQLTEGMPTTMAGFKDHPLHADRALRYALSRHLKRSEVIDPPTELGKFRGEPVYPRSSVIALKTAENWMRQGRKVREGCQPMKMVTQRAVTIGRKREVEVALERARADEHGAEGAEEVLQGLYARAQTELYRPEPIVDGKIPKNDFGSIDLYVPSMLPEGGVHIPFKGVAKVAKKLGFDYAEAVTGFEFKKRKAFPVVEGIVVAAENETVIVEAYLEAEQEAEEKARVKRLDQVQKRWIRLVQGLRIRERLQKQYAPNSEGDQQPHWLDTQIADGGDEEPGGFLTTADDVVEAFHLPKDLHPAPSSSFTPPIAPNDLSGGTGKVRRDHTSVTAVGISTDEPLSTTLPNEDIEMGDIVAEVQTPRMNGLPRSMREFAEAAARQESEAAVAHPSGEKGDLAAPGSSTKSAVKASARRAGAAKGHADTPLTRALSNRKTARKRPRGNSGNVSSDPDNHTTPAKRGRRPSAPASSSTPARVLRPRPQKSAAKVQEEADMERAYRQAIKD</sequence>
<proteinExistence type="predicted"/>
<dbReference type="EMBL" id="MU266399">
    <property type="protein sequence ID" value="KAH7925571.1"/>
    <property type="molecule type" value="Genomic_DNA"/>
</dbReference>
<evidence type="ECO:0000313" key="1">
    <source>
        <dbReference type="EMBL" id="KAH7925571.1"/>
    </source>
</evidence>
<organism evidence="1 2">
    <name type="scientific">Leucogyrophana mollusca</name>
    <dbReference type="NCBI Taxonomy" id="85980"/>
    <lineage>
        <taxon>Eukaryota</taxon>
        <taxon>Fungi</taxon>
        <taxon>Dikarya</taxon>
        <taxon>Basidiomycota</taxon>
        <taxon>Agaricomycotina</taxon>
        <taxon>Agaricomycetes</taxon>
        <taxon>Agaricomycetidae</taxon>
        <taxon>Boletales</taxon>
        <taxon>Boletales incertae sedis</taxon>
        <taxon>Leucogyrophana</taxon>
    </lineage>
</organism>
<keyword evidence="2" id="KW-1185">Reference proteome</keyword>